<dbReference type="Proteomes" id="UP001213681">
    <property type="component" value="Unassembled WGS sequence"/>
</dbReference>
<dbReference type="PROSITE" id="PS50048">
    <property type="entry name" value="ZN2_CY6_FUNGAL_2"/>
    <property type="match status" value="1"/>
</dbReference>
<dbReference type="GO" id="GO:0008270">
    <property type="term" value="F:zinc ion binding"/>
    <property type="evidence" value="ECO:0007669"/>
    <property type="project" value="InterPro"/>
</dbReference>
<dbReference type="Pfam" id="PF00172">
    <property type="entry name" value="Zn_clus"/>
    <property type="match status" value="1"/>
</dbReference>
<evidence type="ECO:0000256" key="6">
    <source>
        <dbReference type="SAM" id="Coils"/>
    </source>
</evidence>
<evidence type="ECO:0000313" key="9">
    <source>
        <dbReference type="Proteomes" id="UP001213681"/>
    </source>
</evidence>
<dbReference type="InterPro" id="IPR050987">
    <property type="entry name" value="AtrR-like"/>
</dbReference>
<evidence type="ECO:0000256" key="2">
    <source>
        <dbReference type="ARBA" id="ARBA00023015"/>
    </source>
</evidence>
<proteinExistence type="predicted"/>
<dbReference type="GO" id="GO:0006351">
    <property type="term" value="P:DNA-templated transcription"/>
    <property type="evidence" value="ECO:0007669"/>
    <property type="project" value="InterPro"/>
</dbReference>
<dbReference type="PANTHER" id="PTHR46910:SF20">
    <property type="entry name" value="ZN(II)2CYS6 TRANSCRIPTION FACTOR (EUROFUNG)-RELATED"/>
    <property type="match status" value="1"/>
</dbReference>
<keyword evidence="6" id="KW-0175">Coiled coil</keyword>
<sequence>MSGTDAPKSACNLCRHRKIRCDRAKPACENCQLAGVACVFTPLPQRKSPREQLEEAKAQIKQLKETLRLERDEWRRSQSSTPAPTITLFDPCGLDTTLAAFRWHLQFCIPGVDPDRRLDSLFNFDAFSHALKQSLDSSQTTPTKVVTPKWPSRLMMQQSLKYYETNKLYAIFPMVDTVALKRLLDADEFGLHEGTIDAASHACLTALTAFITRLRHHEPAFAEADSSAYMQAVLSMLPQLVMEHTNIRVLEALLILTADLAPQGQPQTAELVMSLAVRILYNLKGNINKPSSPDPEQIHLHHHLRALFWVCYSIDKEMSLRRCQPPIINDADCDLDLPATYVSVTSDHQFFHSPLSLQELLYPTDLRLAVLKSKIYRLLYSPSSLTQSEGARLQVIRQLDEELSDLKSQFPAVCQPDMYANGDVPDSLLHDLSLRGVNTHLEYYHCLSKIHGACISGSSGSVMRNLSPPSSSMELCYQASRSTLLYICRIHHLIMKETFWIYAQFILTAVFALYQRIKMTTSGYHVHEDLRLLEKVHEIFVNLRVADGEGTFPPFAVTEALIRSLVSSVT</sequence>
<dbReference type="GeneID" id="81600128"/>
<protein>
    <submittedName>
        <fullName evidence="8">C6 transcription factor</fullName>
    </submittedName>
</protein>
<dbReference type="InterPro" id="IPR036864">
    <property type="entry name" value="Zn2-C6_fun-type_DNA-bd_sf"/>
</dbReference>
<dbReference type="RefSeq" id="XP_056765589.1">
    <property type="nucleotide sequence ID" value="XM_056909885.1"/>
</dbReference>
<name>A0AAD6G247_9EURO</name>
<reference evidence="8" key="2">
    <citation type="journal article" date="2023" name="IMA Fungus">
        <title>Comparative genomic study of the Penicillium genus elucidates a diverse pangenome and 15 lateral gene transfer events.</title>
        <authorList>
            <person name="Petersen C."/>
            <person name="Sorensen T."/>
            <person name="Nielsen M.R."/>
            <person name="Sondergaard T.E."/>
            <person name="Sorensen J.L."/>
            <person name="Fitzpatrick D.A."/>
            <person name="Frisvad J.C."/>
            <person name="Nielsen K.L."/>
        </authorList>
    </citation>
    <scope>NUCLEOTIDE SEQUENCE</scope>
    <source>
        <strain evidence="8">IBT 16125</strain>
    </source>
</reference>
<gene>
    <name evidence="8" type="ORF">N7458_006503</name>
</gene>
<accession>A0AAD6G247</accession>
<evidence type="ECO:0000256" key="3">
    <source>
        <dbReference type="ARBA" id="ARBA00023125"/>
    </source>
</evidence>
<dbReference type="GO" id="GO:0003677">
    <property type="term" value="F:DNA binding"/>
    <property type="evidence" value="ECO:0007669"/>
    <property type="project" value="UniProtKB-KW"/>
</dbReference>
<evidence type="ECO:0000256" key="5">
    <source>
        <dbReference type="ARBA" id="ARBA00023242"/>
    </source>
</evidence>
<keyword evidence="3" id="KW-0238">DNA-binding</keyword>
<evidence type="ECO:0000313" key="8">
    <source>
        <dbReference type="EMBL" id="KAJ5450054.1"/>
    </source>
</evidence>
<keyword evidence="1" id="KW-0479">Metal-binding</keyword>
<dbReference type="SMART" id="SM00066">
    <property type="entry name" value="GAL4"/>
    <property type="match status" value="1"/>
</dbReference>
<dbReference type="GO" id="GO:0000981">
    <property type="term" value="F:DNA-binding transcription factor activity, RNA polymerase II-specific"/>
    <property type="evidence" value="ECO:0007669"/>
    <property type="project" value="InterPro"/>
</dbReference>
<keyword evidence="4" id="KW-0804">Transcription</keyword>
<dbReference type="CDD" id="cd00067">
    <property type="entry name" value="GAL4"/>
    <property type="match status" value="1"/>
</dbReference>
<dbReference type="AlphaFoldDB" id="A0AAD6G247"/>
<dbReference type="SMART" id="SM00906">
    <property type="entry name" value="Fungal_trans"/>
    <property type="match status" value="1"/>
</dbReference>
<dbReference type="PROSITE" id="PS00463">
    <property type="entry name" value="ZN2_CY6_FUNGAL_1"/>
    <property type="match status" value="1"/>
</dbReference>
<dbReference type="Pfam" id="PF04082">
    <property type="entry name" value="Fungal_trans"/>
    <property type="match status" value="1"/>
</dbReference>
<dbReference type="Gene3D" id="4.10.240.10">
    <property type="entry name" value="Zn(2)-C6 fungal-type DNA-binding domain"/>
    <property type="match status" value="1"/>
</dbReference>
<comment type="caution">
    <text evidence="8">The sequence shown here is derived from an EMBL/GenBank/DDBJ whole genome shotgun (WGS) entry which is preliminary data.</text>
</comment>
<keyword evidence="2" id="KW-0805">Transcription regulation</keyword>
<reference evidence="8" key="1">
    <citation type="submission" date="2022-12" db="EMBL/GenBank/DDBJ databases">
        <authorList>
            <person name="Petersen C."/>
        </authorList>
    </citation>
    <scope>NUCLEOTIDE SEQUENCE</scope>
    <source>
        <strain evidence="8">IBT 16125</strain>
    </source>
</reference>
<dbReference type="SUPFAM" id="SSF57701">
    <property type="entry name" value="Zn2/Cys6 DNA-binding domain"/>
    <property type="match status" value="1"/>
</dbReference>
<dbReference type="CDD" id="cd12148">
    <property type="entry name" value="fungal_TF_MHR"/>
    <property type="match status" value="1"/>
</dbReference>
<feature type="coiled-coil region" evidence="6">
    <location>
        <begin position="46"/>
        <end position="73"/>
    </location>
</feature>
<organism evidence="8 9">
    <name type="scientific">Penicillium daleae</name>
    <dbReference type="NCBI Taxonomy" id="63821"/>
    <lineage>
        <taxon>Eukaryota</taxon>
        <taxon>Fungi</taxon>
        <taxon>Dikarya</taxon>
        <taxon>Ascomycota</taxon>
        <taxon>Pezizomycotina</taxon>
        <taxon>Eurotiomycetes</taxon>
        <taxon>Eurotiomycetidae</taxon>
        <taxon>Eurotiales</taxon>
        <taxon>Aspergillaceae</taxon>
        <taxon>Penicillium</taxon>
    </lineage>
</organism>
<keyword evidence="5" id="KW-0539">Nucleus</keyword>
<evidence type="ECO:0000259" key="7">
    <source>
        <dbReference type="PROSITE" id="PS50048"/>
    </source>
</evidence>
<dbReference type="InterPro" id="IPR007219">
    <property type="entry name" value="XnlR_reg_dom"/>
</dbReference>
<evidence type="ECO:0000256" key="1">
    <source>
        <dbReference type="ARBA" id="ARBA00022723"/>
    </source>
</evidence>
<dbReference type="EMBL" id="JAPVEA010000006">
    <property type="protein sequence ID" value="KAJ5450054.1"/>
    <property type="molecule type" value="Genomic_DNA"/>
</dbReference>
<keyword evidence="9" id="KW-1185">Reference proteome</keyword>
<dbReference type="InterPro" id="IPR001138">
    <property type="entry name" value="Zn2Cys6_DnaBD"/>
</dbReference>
<evidence type="ECO:0000256" key="4">
    <source>
        <dbReference type="ARBA" id="ARBA00023163"/>
    </source>
</evidence>
<dbReference type="PANTHER" id="PTHR46910">
    <property type="entry name" value="TRANSCRIPTION FACTOR PDR1"/>
    <property type="match status" value="1"/>
</dbReference>
<feature type="domain" description="Zn(2)-C6 fungal-type" evidence="7">
    <location>
        <begin position="10"/>
        <end position="40"/>
    </location>
</feature>